<dbReference type="PROSITE" id="PS50829">
    <property type="entry name" value="GYF"/>
    <property type="match status" value="1"/>
</dbReference>
<dbReference type="Gene3D" id="3.30.1490.40">
    <property type="match status" value="1"/>
</dbReference>
<gene>
    <name evidence="3" type="ORF">BESB_062030</name>
</gene>
<feature type="compositionally biased region" description="Basic and acidic residues" evidence="1">
    <location>
        <begin position="781"/>
        <end position="797"/>
    </location>
</feature>
<dbReference type="InterPro" id="IPR003169">
    <property type="entry name" value="GYF"/>
</dbReference>
<organism evidence="3 4">
    <name type="scientific">Besnoitia besnoiti</name>
    <name type="common">Apicomplexan protozoan</name>
    <dbReference type="NCBI Taxonomy" id="94643"/>
    <lineage>
        <taxon>Eukaryota</taxon>
        <taxon>Sar</taxon>
        <taxon>Alveolata</taxon>
        <taxon>Apicomplexa</taxon>
        <taxon>Conoidasida</taxon>
        <taxon>Coccidia</taxon>
        <taxon>Eucoccidiorida</taxon>
        <taxon>Eimeriorina</taxon>
        <taxon>Sarcocystidae</taxon>
        <taxon>Besnoitia</taxon>
    </lineage>
</organism>
<feature type="region of interest" description="Disordered" evidence="1">
    <location>
        <begin position="93"/>
        <end position="158"/>
    </location>
</feature>
<feature type="compositionally biased region" description="Basic and acidic residues" evidence="1">
    <location>
        <begin position="135"/>
        <end position="157"/>
    </location>
</feature>
<feature type="compositionally biased region" description="Basic and acidic residues" evidence="1">
    <location>
        <begin position="263"/>
        <end position="299"/>
    </location>
</feature>
<feature type="compositionally biased region" description="Basic residues" evidence="1">
    <location>
        <begin position="639"/>
        <end position="652"/>
    </location>
</feature>
<feature type="compositionally biased region" description="Basic and acidic residues" evidence="1">
    <location>
        <begin position="664"/>
        <end position="676"/>
    </location>
</feature>
<dbReference type="GeneID" id="40311131"/>
<dbReference type="PROSITE" id="PS50096">
    <property type="entry name" value="IQ"/>
    <property type="match status" value="1"/>
</dbReference>
<feature type="region of interest" description="Disordered" evidence="1">
    <location>
        <begin position="722"/>
        <end position="743"/>
    </location>
</feature>
<reference evidence="3 4" key="1">
    <citation type="submission" date="2017-09" db="EMBL/GenBank/DDBJ databases">
        <title>Genome sequencing of Besnoitia besnoiti strain Bb-Ger1.</title>
        <authorList>
            <person name="Schares G."/>
            <person name="Venepally P."/>
            <person name="Lorenzi H.A."/>
        </authorList>
    </citation>
    <scope>NUCLEOTIDE SEQUENCE [LARGE SCALE GENOMIC DNA]</scope>
    <source>
        <strain evidence="3 4">Bb-Ger1</strain>
    </source>
</reference>
<feature type="domain" description="GYF" evidence="2">
    <location>
        <begin position="811"/>
        <end position="864"/>
    </location>
</feature>
<comment type="caution">
    <text evidence="3">The sequence shown here is derived from an EMBL/GenBank/DDBJ whole genome shotgun (WGS) entry which is preliminary data.</text>
</comment>
<dbReference type="RefSeq" id="XP_029219325.1">
    <property type="nucleotide sequence ID" value="XM_029364617.1"/>
</dbReference>
<feature type="region of interest" description="Disordered" evidence="1">
    <location>
        <begin position="534"/>
        <end position="561"/>
    </location>
</feature>
<name>A0A2A9MH77_BESBE</name>
<evidence type="ECO:0000313" key="3">
    <source>
        <dbReference type="EMBL" id="PFH35316.1"/>
    </source>
</evidence>
<feature type="compositionally biased region" description="Basic and acidic residues" evidence="1">
    <location>
        <begin position="312"/>
        <end position="324"/>
    </location>
</feature>
<feature type="compositionally biased region" description="Basic and acidic residues" evidence="1">
    <location>
        <begin position="911"/>
        <end position="927"/>
    </location>
</feature>
<accession>A0A2A9MH77</accession>
<dbReference type="Pfam" id="PF02213">
    <property type="entry name" value="GYF"/>
    <property type="match status" value="1"/>
</dbReference>
<dbReference type="InterPro" id="IPR035445">
    <property type="entry name" value="GYF-like_dom_sf"/>
</dbReference>
<evidence type="ECO:0000259" key="2">
    <source>
        <dbReference type="PROSITE" id="PS50829"/>
    </source>
</evidence>
<feature type="region of interest" description="Disordered" evidence="1">
    <location>
        <begin position="879"/>
        <end position="1005"/>
    </location>
</feature>
<dbReference type="EMBL" id="NWUJ01000005">
    <property type="protein sequence ID" value="PFH35316.1"/>
    <property type="molecule type" value="Genomic_DNA"/>
</dbReference>
<feature type="region of interest" description="Disordered" evidence="1">
    <location>
        <begin position="1"/>
        <end position="76"/>
    </location>
</feature>
<feature type="compositionally biased region" description="Basic and acidic residues" evidence="1">
    <location>
        <begin position="983"/>
        <end position="1005"/>
    </location>
</feature>
<feature type="compositionally biased region" description="Low complexity" evidence="1">
    <location>
        <begin position="207"/>
        <end position="235"/>
    </location>
</feature>
<dbReference type="KEGG" id="bbes:BESB_062030"/>
<keyword evidence="4" id="KW-1185">Reference proteome</keyword>
<feature type="region of interest" description="Disordered" evidence="1">
    <location>
        <begin position="201"/>
        <end position="248"/>
    </location>
</feature>
<feature type="compositionally biased region" description="Basic and acidic residues" evidence="1">
    <location>
        <begin position="95"/>
        <end position="106"/>
    </location>
</feature>
<feature type="compositionally biased region" description="Polar residues" evidence="1">
    <location>
        <begin position="32"/>
        <end position="46"/>
    </location>
</feature>
<dbReference type="Proteomes" id="UP000224006">
    <property type="component" value="Chromosome V"/>
</dbReference>
<dbReference type="OrthoDB" id="331341at2759"/>
<evidence type="ECO:0000256" key="1">
    <source>
        <dbReference type="SAM" id="MobiDB-lite"/>
    </source>
</evidence>
<sequence length="1362" mass="147250">MGRSPALIHPELAKRRPQSERPSSSPLARPADSSNSSVLRNPQELSALSGEALRGQAEPLLSPAARPGSLAGDRPKVDGVRFASRLLGGCVGEGEEARGFRGDSRQHAAGQSTRDEGRASNAKPFPYYDTESDDEGQRRRSAEKRREEEDWLEEQRKSLSAQQRRFQALIDKLRLQEGDLHVAPSVRNNVLSKLQEALPSPASLVFPSPNSSLSASSPSSSSSYPASPSAAQAAAGEEGDASPEASAWTQATALVRRLQQMHAQREELERWEEEQRRLQREQARELREKQREQEKKDWEAQMARQIATNKAVQRELDERLRRSDDAEDASAAPAATPQQQIKKLLTERPPDTLIDMVKAAQAKGDEVFPVASADGEKTQPSRKGENKKGKAGPTPMPPRPGLTLHVQSLQVCWSKREGGGRPRRRSGRRDGAADSGQDDSDASFSSSSFFSSSEDDRGGARAKGKGRAATRRSSKKEKSRGSKRNLTPPRGLPLGTVSYCIVAKYAEKYEGTCEDLPVFTTAWYEATVAFTQTRQKTADEQDPRDGRHSQGDDAAGNRGDPALGRRAKLAAAYLGKSLSQQAGAAKAESAAAPVQTLIKEACILDTDITLPQLAPVQAARVDPNCLLLQLWRYEKQIRRKSKSAATQRRKKSSLGSKAAARRGRSSEKARREPGRDEETDEPPQYLHHIEEVGRIYVDLEDARVYDRSQSVFPITPVPVDSAFAQESRGPDGAATPGLSGGRRRSSKYLSLAATAVASSGTLYAFITSTVRKVEPLQSVLEREETEDRPRKAWKAPEVDAGESPTDEKKEMLQWKYVDDFKVLQGPFSSQQMVDWIRAGYFEEDAPVCPADEANRLQPLRVVLGKIRRDAEEFRRLQKLTSARRQASKSDEAPLSVSSKDSSTGSGSEAAEDAKEKQDEDKKAETDGKKRRIAKALETPGTSNRPGGGATITLTTTADSAAAVSPASSHRSRGSAKAAPRPKAKTEKEQVPAEAEPKQPGRLMREKGAEVQNVMKLLEEATHCLSRISTHRMSNYLRCTVADPGRSLPASEPPPAAMEPSAACFQASPLPAVEGRVLQPGQGPASCEGPLEPNAVDPAYLASQTRRAQIRERMRALEQMFGRAALREACAVYIQAAVRGWLQRLRLWRTYQAEVAAMHLATAGWNSPHAVPYTGFPAYNPSSRFAPNLLQSPSGQEGNDTLYPGYPAHVGDRADFASPGLPAGVHYRPDFCPRDFSLARATDGCGGAVPSVGPFSRGATAGGRADMSVHASEGWGRGPGGPYVGGGLGPVEPGSSAGGWGAAPCAVETFGAFGRDTAGSGRLGWEQGVSSPSQGTCPSFLSYTQIAAERGLAPALGDSFPHR</sequence>
<dbReference type="SUPFAM" id="SSF55277">
    <property type="entry name" value="GYF domain"/>
    <property type="match status" value="1"/>
</dbReference>
<dbReference type="VEuPathDB" id="ToxoDB:BESB_062030"/>
<feature type="region of interest" description="Disordered" evidence="1">
    <location>
        <begin position="260"/>
        <end position="490"/>
    </location>
</feature>
<proteinExistence type="predicted"/>
<feature type="compositionally biased region" description="Low complexity" evidence="1">
    <location>
        <begin position="950"/>
        <end position="968"/>
    </location>
</feature>
<dbReference type="SMART" id="SM00444">
    <property type="entry name" value="GYF"/>
    <property type="match status" value="1"/>
</dbReference>
<feature type="region of interest" description="Disordered" evidence="1">
    <location>
        <begin position="1074"/>
        <end position="1093"/>
    </location>
</feature>
<feature type="compositionally biased region" description="Basic residues" evidence="1">
    <location>
        <begin position="460"/>
        <end position="483"/>
    </location>
</feature>
<feature type="compositionally biased region" description="Basic and acidic residues" evidence="1">
    <location>
        <begin position="374"/>
        <end position="388"/>
    </location>
</feature>
<evidence type="ECO:0000313" key="4">
    <source>
        <dbReference type="Proteomes" id="UP000224006"/>
    </source>
</evidence>
<feature type="compositionally biased region" description="Basic and acidic residues" evidence="1">
    <location>
        <begin position="536"/>
        <end position="551"/>
    </location>
</feature>
<feature type="region of interest" description="Disordered" evidence="1">
    <location>
        <begin position="639"/>
        <end position="687"/>
    </location>
</feature>
<feature type="compositionally biased region" description="Low complexity" evidence="1">
    <location>
        <begin position="895"/>
        <end position="908"/>
    </location>
</feature>
<feature type="compositionally biased region" description="Low complexity" evidence="1">
    <location>
        <begin position="442"/>
        <end position="452"/>
    </location>
</feature>
<protein>
    <submittedName>
        <fullName evidence="3">GYF domain-containing protein</fullName>
    </submittedName>
</protein>
<feature type="region of interest" description="Disordered" evidence="1">
    <location>
        <begin position="781"/>
        <end position="806"/>
    </location>
</feature>